<gene>
    <name evidence="2" type="ORF">FCI23_43740</name>
</gene>
<dbReference type="EMBL" id="SUMC01000091">
    <property type="protein sequence ID" value="TKA00055.1"/>
    <property type="molecule type" value="Genomic_DNA"/>
</dbReference>
<dbReference type="OrthoDB" id="4870493at2"/>
<comment type="caution">
    <text evidence="2">The sequence shown here is derived from an EMBL/GenBank/DDBJ whole genome shotgun (WGS) entry which is preliminary data.</text>
</comment>
<sequence length="158" mass="16355">MKPVAPAVMLTGAVLTGMFVTGCAHGTPAAKPSAVPSQVANAAETAPSGCPTGTSLPLPKEFPATLPVPERVTVTSVEHRSGNRLVVNTVVHGGFRAALSFMQQRLPKAGYTPAEGEVETYDAESNFSTATVAGRWTLRAVPGCPDGVYLTYLTSPKS</sequence>
<evidence type="ECO:0000256" key="1">
    <source>
        <dbReference type="SAM" id="SignalP"/>
    </source>
</evidence>
<dbReference type="RefSeq" id="WP_136729619.1">
    <property type="nucleotide sequence ID" value="NZ_SUMC01000091.1"/>
</dbReference>
<name>A0A4U0SIG3_9ACTN</name>
<feature type="signal peptide" evidence="1">
    <location>
        <begin position="1"/>
        <end position="26"/>
    </location>
</feature>
<evidence type="ECO:0000313" key="2">
    <source>
        <dbReference type="EMBL" id="TKA00055.1"/>
    </source>
</evidence>
<keyword evidence="1" id="KW-0732">Signal</keyword>
<reference evidence="2 3" key="1">
    <citation type="submission" date="2019-04" db="EMBL/GenBank/DDBJ databases">
        <title>Streptomyces oryziradicis sp. nov., a novel actinomycete isolated from rhizosphere soil of rice (Oryza sativa L.).</title>
        <authorList>
            <person name="Li C."/>
        </authorList>
    </citation>
    <scope>NUCLEOTIDE SEQUENCE [LARGE SCALE GENOMIC DNA]</scope>
    <source>
        <strain evidence="2 3">NEAU-C40</strain>
    </source>
</reference>
<organism evidence="2 3">
    <name type="scientific">Actinacidiphila oryziradicis</name>
    <dbReference type="NCBI Taxonomy" id="2571141"/>
    <lineage>
        <taxon>Bacteria</taxon>
        <taxon>Bacillati</taxon>
        <taxon>Actinomycetota</taxon>
        <taxon>Actinomycetes</taxon>
        <taxon>Kitasatosporales</taxon>
        <taxon>Streptomycetaceae</taxon>
        <taxon>Actinacidiphila</taxon>
    </lineage>
</organism>
<dbReference type="AlphaFoldDB" id="A0A4U0SIG3"/>
<evidence type="ECO:0000313" key="3">
    <source>
        <dbReference type="Proteomes" id="UP000305778"/>
    </source>
</evidence>
<protein>
    <submittedName>
        <fullName evidence="2">Uncharacterized protein</fullName>
    </submittedName>
</protein>
<accession>A0A4U0SIG3</accession>
<dbReference type="PROSITE" id="PS51257">
    <property type="entry name" value="PROKAR_LIPOPROTEIN"/>
    <property type="match status" value="1"/>
</dbReference>
<keyword evidence="3" id="KW-1185">Reference proteome</keyword>
<proteinExistence type="predicted"/>
<dbReference type="Proteomes" id="UP000305778">
    <property type="component" value="Unassembled WGS sequence"/>
</dbReference>
<feature type="chain" id="PRO_5020775103" evidence="1">
    <location>
        <begin position="27"/>
        <end position="158"/>
    </location>
</feature>